<feature type="region of interest" description="Disordered" evidence="6">
    <location>
        <begin position="280"/>
        <end position="470"/>
    </location>
</feature>
<keyword evidence="1" id="KW-0723">Serine/threonine-protein kinase</keyword>
<evidence type="ECO:0000313" key="9">
    <source>
        <dbReference type="Proteomes" id="UP000041254"/>
    </source>
</evidence>
<feature type="region of interest" description="Disordered" evidence="6">
    <location>
        <begin position="630"/>
        <end position="898"/>
    </location>
</feature>
<dbReference type="Gene3D" id="1.10.510.10">
    <property type="entry name" value="Transferase(Phosphotransferase) domain 1"/>
    <property type="match status" value="1"/>
</dbReference>
<evidence type="ECO:0000256" key="4">
    <source>
        <dbReference type="ARBA" id="ARBA00022777"/>
    </source>
</evidence>
<dbReference type="InterPro" id="IPR000719">
    <property type="entry name" value="Prot_kinase_dom"/>
</dbReference>
<feature type="compositionally biased region" description="Pro residues" evidence="6">
    <location>
        <begin position="868"/>
        <end position="879"/>
    </location>
</feature>
<feature type="compositionally biased region" description="Basic and acidic residues" evidence="6">
    <location>
        <begin position="373"/>
        <end position="386"/>
    </location>
</feature>
<evidence type="ECO:0000256" key="3">
    <source>
        <dbReference type="ARBA" id="ARBA00022741"/>
    </source>
</evidence>
<keyword evidence="9" id="KW-1185">Reference proteome</keyword>
<feature type="compositionally biased region" description="Polar residues" evidence="6">
    <location>
        <begin position="695"/>
        <end position="706"/>
    </location>
</feature>
<feature type="compositionally biased region" description="Low complexity" evidence="6">
    <location>
        <begin position="630"/>
        <end position="643"/>
    </location>
</feature>
<evidence type="ECO:0000256" key="1">
    <source>
        <dbReference type="ARBA" id="ARBA00022527"/>
    </source>
</evidence>
<dbReference type="InParanoid" id="A0A0G4EPZ8"/>
<evidence type="ECO:0000256" key="5">
    <source>
        <dbReference type="ARBA" id="ARBA00022840"/>
    </source>
</evidence>
<feature type="region of interest" description="Disordered" evidence="6">
    <location>
        <begin position="508"/>
        <end position="612"/>
    </location>
</feature>
<dbReference type="InterPro" id="IPR011009">
    <property type="entry name" value="Kinase-like_dom_sf"/>
</dbReference>
<dbReference type="GO" id="GO:0004674">
    <property type="term" value="F:protein serine/threonine kinase activity"/>
    <property type="evidence" value="ECO:0007669"/>
    <property type="project" value="UniProtKB-KW"/>
</dbReference>
<dbReference type="EMBL" id="CDMY01000281">
    <property type="protein sequence ID" value="CEL99471.1"/>
    <property type="molecule type" value="Genomic_DNA"/>
</dbReference>
<dbReference type="OrthoDB" id="377384at2759"/>
<dbReference type="PANTHER" id="PTHR24345:SF91">
    <property type="entry name" value="SERINE_THREONINE-PROTEIN KINASE PLK4"/>
    <property type="match status" value="1"/>
</dbReference>
<feature type="compositionally biased region" description="Basic residues" evidence="6">
    <location>
        <begin position="733"/>
        <end position="743"/>
    </location>
</feature>
<keyword evidence="2" id="KW-0808">Transferase</keyword>
<dbReference type="SMART" id="SM00220">
    <property type="entry name" value="S_TKc"/>
    <property type="match status" value="1"/>
</dbReference>
<keyword evidence="3" id="KW-0547">Nucleotide-binding</keyword>
<evidence type="ECO:0000313" key="8">
    <source>
        <dbReference type="EMBL" id="CEL99471.1"/>
    </source>
</evidence>
<feature type="compositionally biased region" description="Low complexity" evidence="6">
    <location>
        <begin position="595"/>
        <end position="608"/>
    </location>
</feature>
<feature type="compositionally biased region" description="Pro residues" evidence="6">
    <location>
        <begin position="335"/>
        <end position="349"/>
    </location>
</feature>
<reference evidence="8 9" key="1">
    <citation type="submission" date="2014-11" db="EMBL/GenBank/DDBJ databases">
        <authorList>
            <person name="Zhu J."/>
            <person name="Qi W."/>
            <person name="Song R."/>
        </authorList>
    </citation>
    <scope>NUCLEOTIDE SEQUENCE [LARGE SCALE GENOMIC DNA]</scope>
</reference>
<accession>A0A0G4EPZ8</accession>
<dbReference type="PANTHER" id="PTHR24345">
    <property type="entry name" value="SERINE/THREONINE-PROTEIN KINASE PLK"/>
    <property type="match status" value="1"/>
</dbReference>
<feature type="compositionally biased region" description="Basic and acidic residues" evidence="6">
    <location>
        <begin position="778"/>
        <end position="796"/>
    </location>
</feature>
<dbReference type="SUPFAM" id="SSF56112">
    <property type="entry name" value="Protein kinase-like (PK-like)"/>
    <property type="match status" value="1"/>
</dbReference>
<dbReference type="OMA" id="CTENART"/>
<feature type="domain" description="Protein kinase" evidence="7">
    <location>
        <begin position="15"/>
        <end position="284"/>
    </location>
</feature>
<feature type="compositionally biased region" description="Basic and acidic residues" evidence="6">
    <location>
        <begin position="561"/>
        <end position="573"/>
    </location>
</feature>
<feature type="region of interest" description="Disordered" evidence="6">
    <location>
        <begin position="1114"/>
        <end position="1134"/>
    </location>
</feature>
<feature type="compositionally biased region" description="Basic and acidic residues" evidence="6">
    <location>
        <begin position="426"/>
        <end position="453"/>
    </location>
</feature>
<gene>
    <name evidence="8" type="ORF">Vbra_12581</name>
</gene>
<evidence type="ECO:0000256" key="2">
    <source>
        <dbReference type="ARBA" id="ARBA00022679"/>
    </source>
</evidence>
<dbReference type="VEuPathDB" id="CryptoDB:Vbra_12581"/>
<feature type="compositionally biased region" description="Pro residues" evidence="6">
    <location>
        <begin position="288"/>
        <end position="312"/>
    </location>
</feature>
<dbReference type="Pfam" id="PF00069">
    <property type="entry name" value="Pkinase"/>
    <property type="match status" value="1"/>
</dbReference>
<feature type="compositionally biased region" description="Basic and acidic residues" evidence="6">
    <location>
        <begin position="680"/>
        <end position="694"/>
    </location>
</feature>
<evidence type="ECO:0000259" key="7">
    <source>
        <dbReference type="PROSITE" id="PS50011"/>
    </source>
</evidence>
<evidence type="ECO:0000256" key="6">
    <source>
        <dbReference type="SAM" id="MobiDB-lite"/>
    </source>
</evidence>
<keyword evidence="4" id="KW-0418">Kinase</keyword>
<dbReference type="Proteomes" id="UP000041254">
    <property type="component" value="Unassembled WGS sequence"/>
</dbReference>
<feature type="compositionally biased region" description="Polar residues" evidence="6">
    <location>
        <begin position="925"/>
        <end position="941"/>
    </location>
</feature>
<dbReference type="GO" id="GO:0005634">
    <property type="term" value="C:nucleus"/>
    <property type="evidence" value="ECO:0007669"/>
    <property type="project" value="TreeGrafter"/>
</dbReference>
<feature type="compositionally biased region" description="Basic and acidic residues" evidence="6">
    <location>
        <begin position="1116"/>
        <end position="1134"/>
    </location>
</feature>
<sequence>MECGGQQRCFDLSNFHGKEHIGGTRHATVWRAVPNVLHTDGASHAGPVALKTYTKNQLDTPELRAQVDNEIFYHNLVWSNPMRETQGSAGHHGICRVLGAFDTRHHKGLVLEYCDNGDLKRYLLNFQHQRGSVGLPELWVQSWMRRLLQTIHFLHQNNVKHGNISLSNLLLTRELDLRLTDFGQAGLIPAIPQSASHLPPLQYEAAGDLWQAGGVLYHLIVGRAPWRVEGRGVGAVRAFERTASDLEPLPDAVSPQAADLLRRLLDPTYCLQPNLPSLIDHPFLNDAPPVPPRHLPSPDKPPLPPHPHPHTPAPSSDADSLRPPRTIDTCQRSPYPAPPPSDQSSPPFPGRAGMSDLSTSATLVSHGPMMASPRERERERERERDHHRVRPVSQVSSTMATRWPPGQGIPVIHEEEREEPQSPAARLEELPIDLDRGGHDEARLSERERERATDSSAASSIVHVHGDHSSARGAYLRLAAKGAVKDHSRPQGPVDLPLRIRYDPKWLDEVDDSNSSVSPMTTCRRGDGAPRRISAGEESGCTSSRRSSTGTAIHLSPNKDPQADRHNNKRGGEGSKAAKSRNPLRDSRASSLTYSSNSDADNSFSSPSIGSLPLKVPGVTATIRSASASASAAGEGAGAATAGLPTSVLPQKNKVVDIPRIKKARDRPSTSSSSSGGEGTHTHDIREKEDDSRHFSQLSSAMMSRTSSDHGGAMAMAPSAVRMSPARQPLPSHHSHSHSHSHTTHQAASPEPDARRGGVPFSSPLASPSRPMASPHVHVLDDRRSNRSGSRERPRPPADTAGEADVHQPPPLLPRLDDERFASPWTARADPHNVKVKPPLPRGSPERDAAGLHIPFTGPFGPSSPTGSHPPPSYLPPRSSPSQGDFPRPPIPPSLVLRSYSNTPARAHPQLSSPYDPLFGGAQYGFSTPGQSPSLAPSQRVTPAGPLSMTDLHSHRRQQIMGGGGSFFPLPTPVPFPQSSGGSPAQQVGGGGGGGSVCGSSCAMSHRSLEQSMNSIIPAYGISQHSAQSDRGGNNEGMSVGGGVCGGGGGVGVGGGQEGGAATTTTTTAPAMRGEEDGMLQELLDTRDVPPQKVTTKWGLMEVTERGDFVFPYRGKVGESGDRSDGDVSRERGPRAQVLEGSRELRYVIEAGGLFVRIEDPSDPTQAPQRIHFRSLSSRHRMRYRYAFRVVETLRAHTARITLKRPEGTYRLMSNTPRADFVALFSHRHSPCVKRVDVRGGLVTFKTHLPHHTTFTLPADDLPTSTDPSLKDTCNVRVKCAFQQAGLTWAEVARVYGQVLGGYERCLRLSHEREEEVGSAVRRALTHVVGRGGGGKGPRHSVASVVGRPTKDNEYVNAYRAAYRRVFPATVTEME</sequence>
<keyword evidence="5" id="KW-0067">ATP-binding</keyword>
<name>A0A0G4EPZ8_VITBC</name>
<feature type="region of interest" description="Disordered" evidence="6">
    <location>
        <begin position="922"/>
        <end position="947"/>
    </location>
</feature>
<proteinExistence type="predicted"/>
<dbReference type="GO" id="GO:0005524">
    <property type="term" value="F:ATP binding"/>
    <property type="evidence" value="ECO:0007669"/>
    <property type="project" value="UniProtKB-KW"/>
</dbReference>
<protein>
    <recommendedName>
        <fullName evidence="7">Protein kinase domain-containing protein</fullName>
    </recommendedName>
</protein>
<dbReference type="PROSITE" id="PS50011">
    <property type="entry name" value="PROTEIN_KINASE_DOM"/>
    <property type="match status" value="1"/>
</dbReference>
<dbReference type="STRING" id="1169540.A0A0G4EPZ8"/>
<feature type="compositionally biased region" description="Low complexity" evidence="6">
    <location>
        <begin position="855"/>
        <end position="867"/>
    </location>
</feature>
<feature type="compositionally biased region" description="Low complexity" evidence="6">
    <location>
        <begin position="536"/>
        <end position="551"/>
    </location>
</feature>
<dbReference type="CDD" id="cd00180">
    <property type="entry name" value="PKc"/>
    <property type="match status" value="1"/>
</dbReference>
<organism evidence="8 9">
    <name type="scientific">Vitrella brassicaformis (strain CCMP3155)</name>
    <dbReference type="NCBI Taxonomy" id="1169540"/>
    <lineage>
        <taxon>Eukaryota</taxon>
        <taxon>Sar</taxon>
        <taxon>Alveolata</taxon>
        <taxon>Colpodellida</taxon>
        <taxon>Vitrellaceae</taxon>
        <taxon>Vitrella</taxon>
    </lineage>
</organism>